<evidence type="ECO:0000256" key="3">
    <source>
        <dbReference type="ARBA" id="ARBA00004394"/>
    </source>
</evidence>
<evidence type="ECO:0000256" key="14">
    <source>
        <dbReference type="ARBA" id="ARBA00023128"/>
    </source>
</evidence>
<evidence type="ECO:0000256" key="12">
    <source>
        <dbReference type="ARBA" id="ARBA00023006"/>
    </source>
</evidence>
<evidence type="ECO:0000313" key="24">
    <source>
        <dbReference type="Proteomes" id="UP000322899"/>
    </source>
</evidence>
<keyword evidence="16" id="KW-1015">Disulfide bond</keyword>
<evidence type="ECO:0000256" key="8">
    <source>
        <dbReference type="ARBA" id="ARBA00022692"/>
    </source>
</evidence>
<evidence type="ECO:0000259" key="20">
    <source>
        <dbReference type="PROSITE" id="PS51914"/>
    </source>
</evidence>
<evidence type="ECO:0000256" key="10">
    <source>
        <dbReference type="ARBA" id="ARBA00022927"/>
    </source>
</evidence>
<accession>A0A5A8DL13</accession>
<dbReference type="InterPro" id="IPR044865">
    <property type="entry name" value="MRH_dom"/>
</dbReference>
<protein>
    <recommendedName>
        <fullName evidence="6">Autophagy-related protein 27</fullName>
    </recommendedName>
</protein>
<evidence type="ECO:0000256" key="18">
    <source>
        <dbReference type="SAM" id="MobiDB-lite"/>
    </source>
</evidence>
<organism evidence="21 25">
    <name type="scientific">Cafeteria roenbergensis</name>
    <name type="common">Marine flagellate</name>
    <dbReference type="NCBI Taxonomy" id="33653"/>
    <lineage>
        <taxon>Eukaryota</taxon>
        <taxon>Sar</taxon>
        <taxon>Stramenopiles</taxon>
        <taxon>Bigyra</taxon>
        <taxon>Opalozoa</taxon>
        <taxon>Bicosoecida</taxon>
        <taxon>Cafeteriaceae</taxon>
        <taxon>Cafeteria</taxon>
    </lineage>
</organism>
<dbReference type="GO" id="GO:0000139">
    <property type="term" value="C:Golgi membrane"/>
    <property type="evidence" value="ECO:0007669"/>
    <property type="project" value="UniProtKB-SubCell"/>
</dbReference>
<feature type="chain" id="PRO_5033472948" description="Autophagy-related protein 27" evidence="19">
    <location>
        <begin position="19"/>
        <end position="269"/>
    </location>
</feature>
<dbReference type="SUPFAM" id="SSF50911">
    <property type="entry name" value="Mannose 6-phosphate receptor domain"/>
    <property type="match status" value="1"/>
</dbReference>
<evidence type="ECO:0000313" key="21">
    <source>
        <dbReference type="EMBL" id="KAA0166086.1"/>
    </source>
</evidence>
<dbReference type="PANTHER" id="PTHR15071">
    <property type="entry name" value="MANNOSE-6-PHOSPHATE RECEPTOR FAMILY MEMBER"/>
    <property type="match status" value="1"/>
</dbReference>
<dbReference type="GO" id="GO:0015031">
    <property type="term" value="P:protein transport"/>
    <property type="evidence" value="ECO:0007669"/>
    <property type="project" value="UniProtKB-KW"/>
</dbReference>
<evidence type="ECO:0000256" key="11">
    <source>
        <dbReference type="ARBA" id="ARBA00022989"/>
    </source>
</evidence>
<sequence length="269" mass="27635">MRQLVAVLAATLLSAAAADCVFDLESENVKFDLTKLGEAGPFSQDVGVLRYFFAACTPLEMTCGDSATNLMAAMASKVNPTKCLTAYGSNAATSVSLLGEASAGIQVQYKGGNNCASSPSVVSSTTLDVQCDKDGAVEPHNVVVLSGSEDCGFHVQFKSSAGCPIKVDAGEVMSPLAIALVTVAVATVLYLGCGWTYNVCARGASGMEALPHIDFWRGVCGRVAACCCCRSPSSAPSAGFYADMDDDESGAGRPATAVAVPDEHFTDAP</sequence>
<dbReference type="Gene3D" id="2.70.130.10">
    <property type="entry name" value="Mannose-6-phosphate receptor binding domain"/>
    <property type="match status" value="1"/>
</dbReference>
<evidence type="ECO:0000256" key="16">
    <source>
        <dbReference type="ARBA" id="ARBA00023157"/>
    </source>
</evidence>
<evidence type="ECO:0000256" key="17">
    <source>
        <dbReference type="ARBA" id="ARBA00023329"/>
    </source>
</evidence>
<keyword evidence="7" id="KW-0813">Transport</keyword>
<feature type="domain" description="MRH" evidence="20">
    <location>
        <begin position="18"/>
        <end position="165"/>
    </location>
</feature>
<keyword evidence="17" id="KW-0968">Cytoplasmic vesicle</keyword>
<dbReference type="Pfam" id="PF09451">
    <property type="entry name" value="ATG27"/>
    <property type="match status" value="1"/>
</dbReference>
<dbReference type="Proteomes" id="UP000325113">
    <property type="component" value="Unassembled WGS sequence"/>
</dbReference>
<dbReference type="EMBL" id="VLTO01000038">
    <property type="protein sequence ID" value="KAA0173072.1"/>
    <property type="molecule type" value="Genomic_DNA"/>
</dbReference>
<evidence type="ECO:0000313" key="23">
    <source>
        <dbReference type="EMBL" id="KAA0173072.1"/>
    </source>
</evidence>
<evidence type="ECO:0000256" key="5">
    <source>
        <dbReference type="ARBA" id="ARBA00005363"/>
    </source>
</evidence>
<dbReference type="OrthoDB" id="4504960at2759"/>
<evidence type="ECO:0000313" key="26">
    <source>
        <dbReference type="Proteomes" id="UP000325113"/>
    </source>
</evidence>
<dbReference type="Proteomes" id="UP000322899">
    <property type="component" value="Unassembled WGS sequence"/>
</dbReference>
<evidence type="ECO:0000256" key="4">
    <source>
        <dbReference type="ARBA" id="ARBA00004472"/>
    </source>
</evidence>
<dbReference type="EMBL" id="VLTM01000006">
    <property type="protein sequence ID" value="KAA0167147.1"/>
    <property type="molecule type" value="Genomic_DNA"/>
</dbReference>
<keyword evidence="11" id="KW-1133">Transmembrane helix</keyword>
<dbReference type="PANTHER" id="PTHR15071:SF0">
    <property type="entry name" value="MANNOSE 6-PHOSPHATE RECEPTOR-LIKE PROTEIN 1"/>
    <property type="match status" value="1"/>
</dbReference>
<name>A0A5A8DL13_CAFRO</name>
<keyword evidence="14" id="KW-0496">Mitochondrion</keyword>
<dbReference type="PROSITE" id="PS51914">
    <property type="entry name" value="MRH"/>
    <property type="match status" value="1"/>
</dbReference>
<evidence type="ECO:0000256" key="7">
    <source>
        <dbReference type="ARBA" id="ARBA00022448"/>
    </source>
</evidence>
<evidence type="ECO:0000256" key="15">
    <source>
        <dbReference type="ARBA" id="ARBA00023136"/>
    </source>
</evidence>
<proteinExistence type="inferred from homology"/>
<keyword evidence="10" id="KW-0653">Protein transport</keyword>
<evidence type="ECO:0000256" key="19">
    <source>
        <dbReference type="SAM" id="SignalP"/>
    </source>
</evidence>
<feature type="signal peptide" evidence="19">
    <location>
        <begin position="1"/>
        <end position="18"/>
    </location>
</feature>
<evidence type="ECO:0000256" key="1">
    <source>
        <dbReference type="ARBA" id="ARBA00004304"/>
    </source>
</evidence>
<keyword evidence="8" id="KW-0812">Transmembrane</keyword>
<dbReference type="Proteomes" id="UP000324907">
    <property type="component" value="Unassembled WGS sequence"/>
</dbReference>
<evidence type="ECO:0000313" key="25">
    <source>
        <dbReference type="Proteomes" id="UP000324907"/>
    </source>
</evidence>
<dbReference type="GO" id="GO:0031966">
    <property type="term" value="C:mitochondrial membrane"/>
    <property type="evidence" value="ECO:0007669"/>
    <property type="project" value="UniProtKB-SubCell"/>
</dbReference>
<dbReference type="InterPro" id="IPR018939">
    <property type="entry name" value="Autophagy-rel_prot_27"/>
</dbReference>
<keyword evidence="12" id="KW-0072">Autophagy</keyword>
<feature type="region of interest" description="Disordered" evidence="18">
    <location>
        <begin position="245"/>
        <end position="269"/>
    </location>
</feature>
<evidence type="ECO:0000256" key="6">
    <source>
        <dbReference type="ARBA" id="ARBA00013776"/>
    </source>
</evidence>
<evidence type="ECO:0000256" key="13">
    <source>
        <dbReference type="ARBA" id="ARBA00023034"/>
    </source>
</evidence>
<comment type="subcellular location">
    <subcellularLocation>
        <location evidence="2">Cytoplasmic vesicle membrane</location>
        <topology evidence="2">Single-pass type I membrane protein</topology>
    </subcellularLocation>
    <subcellularLocation>
        <location evidence="3">Golgi apparatus membrane</location>
    </subcellularLocation>
    <subcellularLocation>
        <location evidence="1">Mitochondrion membrane</location>
        <topology evidence="1">Single-pass membrane protein</topology>
    </subcellularLocation>
    <subcellularLocation>
        <location evidence="4">Preautophagosomal structure membrane</location>
        <topology evidence="4">Single-pass type I membrane protein</topology>
    </subcellularLocation>
</comment>
<dbReference type="InterPro" id="IPR009011">
    <property type="entry name" value="Man6P_isomerase_rcpt-bd_dom_sf"/>
</dbReference>
<comment type="similarity">
    <text evidence="5">Belongs to the ATG27 family.</text>
</comment>
<keyword evidence="9 19" id="KW-0732">Signal</keyword>
<dbReference type="GO" id="GO:0034045">
    <property type="term" value="C:phagophore assembly site membrane"/>
    <property type="evidence" value="ECO:0007669"/>
    <property type="project" value="UniProtKB-SubCell"/>
</dbReference>
<dbReference type="GO" id="GO:0006914">
    <property type="term" value="P:autophagy"/>
    <property type="evidence" value="ECO:0007669"/>
    <property type="project" value="UniProtKB-KW"/>
</dbReference>
<evidence type="ECO:0000256" key="2">
    <source>
        <dbReference type="ARBA" id="ARBA00004358"/>
    </source>
</evidence>
<keyword evidence="13" id="KW-0333">Golgi apparatus</keyword>
<keyword evidence="15" id="KW-0472">Membrane</keyword>
<dbReference type="AlphaFoldDB" id="A0A5A8DL13"/>
<gene>
    <name evidence="23" type="ORF">FNF27_05421</name>
    <name evidence="21" type="ORF">FNF28_03254</name>
    <name evidence="22" type="ORF">FNF31_01033</name>
</gene>
<evidence type="ECO:0000256" key="9">
    <source>
        <dbReference type="ARBA" id="ARBA00022729"/>
    </source>
</evidence>
<dbReference type="GO" id="GO:0010008">
    <property type="term" value="C:endosome membrane"/>
    <property type="evidence" value="ECO:0007669"/>
    <property type="project" value="UniProtKB-SubCell"/>
</dbReference>
<evidence type="ECO:0000313" key="22">
    <source>
        <dbReference type="EMBL" id="KAA0167147.1"/>
    </source>
</evidence>
<reference evidence="24 25" key="1">
    <citation type="submission" date="2019-07" db="EMBL/GenBank/DDBJ databases">
        <title>Genomes of Cafeteria roenbergensis.</title>
        <authorList>
            <person name="Fischer M.G."/>
            <person name="Hackl T."/>
            <person name="Roman M."/>
        </authorList>
    </citation>
    <scope>NUCLEOTIDE SEQUENCE [LARGE SCALE GENOMIC DNA]</scope>
    <source>
        <strain evidence="22 26">Cflag</strain>
        <strain evidence="23 24">E4-10P</strain>
        <strain evidence="21 25">RCC970-E3</strain>
    </source>
</reference>
<dbReference type="EMBL" id="VLTL01000042">
    <property type="protein sequence ID" value="KAA0166086.1"/>
    <property type="molecule type" value="Genomic_DNA"/>
</dbReference>
<comment type="caution">
    <text evidence="21">The sequence shown here is derived from an EMBL/GenBank/DDBJ whole genome shotgun (WGS) entry which is preliminary data.</text>
</comment>